<proteinExistence type="inferred from homology"/>
<evidence type="ECO:0000256" key="10">
    <source>
        <dbReference type="RuleBase" id="RU000488"/>
    </source>
</evidence>
<dbReference type="Gene3D" id="1.50.40.10">
    <property type="entry name" value="Mitochondrial carrier domain"/>
    <property type="match status" value="2"/>
</dbReference>
<feature type="region of interest" description="Disordered" evidence="11">
    <location>
        <begin position="292"/>
        <end position="317"/>
    </location>
</feature>
<evidence type="ECO:0000256" key="5">
    <source>
        <dbReference type="ARBA" id="ARBA00022792"/>
    </source>
</evidence>
<feature type="repeat" description="Solcar" evidence="9">
    <location>
        <begin position="181"/>
        <end position="285"/>
    </location>
</feature>
<dbReference type="PROSITE" id="PS50920">
    <property type="entry name" value="SOLCAR"/>
    <property type="match status" value="3"/>
</dbReference>
<feature type="region of interest" description="Disordered" evidence="11">
    <location>
        <begin position="80"/>
        <end position="115"/>
    </location>
</feature>
<evidence type="ECO:0000256" key="2">
    <source>
        <dbReference type="ARBA" id="ARBA00022448"/>
    </source>
</evidence>
<dbReference type="PANTHER" id="PTHR45829">
    <property type="entry name" value="MITOCHONDRIAL CARRIER PROTEIN RIM2"/>
    <property type="match status" value="1"/>
</dbReference>
<keyword evidence="8 9" id="KW-0472">Membrane</keyword>
<feature type="compositionally biased region" description="Basic and acidic residues" evidence="11">
    <location>
        <begin position="29"/>
        <end position="38"/>
    </location>
</feature>
<evidence type="ECO:0000256" key="9">
    <source>
        <dbReference type="PROSITE-ProRule" id="PRU00282"/>
    </source>
</evidence>
<evidence type="ECO:0000256" key="7">
    <source>
        <dbReference type="ARBA" id="ARBA00023128"/>
    </source>
</evidence>
<organism evidence="13">
    <name type="scientific">Pseudo-nitzschia australis</name>
    <dbReference type="NCBI Taxonomy" id="44445"/>
    <lineage>
        <taxon>Eukaryota</taxon>
        <taxon>Sar</taxon>
        <taxon>Stramenopiles</taxon>
        <taxon>Ochrophyta</taxon>
        <taxon>Bacillariophyta</taxon>
        <taxon>Bacillariophyceae</taxon>
        <taxon>Bacillariophycidae</taxon>
        <taxon>Bacillariales</taxon>
        <taxon>Bacillariaceae</taxon>
        <taxon>Pseudo-nitzschia</taxon>
    </lineage>
</organism>
<feature type="transmembrane region" description="Helical" evidence="12">
    <location>
        <begin position="133"/>
        <end position="155"/>
    </location>
</feature>
<dbReference type="InterPro" id="IPR023395">
    <property type="entry name" value="MCP_dom_sf"/>
</dbReference>
<dbReference type="EMBL" id="HBIX01012033">
    <property type="protein sequence ID" value="CAE0716267.1"/>
    <property type="molecule type" value="Transcribed_RNA"/>
</dbReference>
<feature type="compositionally biased region" description="Low complexity" evidence="11">
    <location>
        <begin position="101"/>
        <end position="113"/>
    </location>
</feature>
<evidence type="ECO:0000256" key="1">
    <source>
        <dbReference type="ARBA" id="ARBA00004448"/>
    </source>
</evidence>
<reference evidence="13" key="1">
    <citation type="submission" date="2021-01" db="EMBL/GenBank/DDBJ databases">
        <authorList>
            <person name="Corre E."/>
            <person name="Pelletier E."/>
            <person name="Niang G."/>
            <person name="Scheremetjew M."/>
            <person name="Finn R."/>
            <person name="Kale V."/>
            <person name="Holt S."/>
            <person name="Cochrane G."/>
            <person name="Meng A."/>
            <person name="Brown T."/>
            <person name="Cohen L."/>
        </authorList>
    </citation>
    <scope>NUCLEOTIDE SEQUENCE</scope>
    <source>
        <strain evidence="13">10249 10 AB</strain>
    </source>
</reference>
<dbReference type="GO" id="GO:0005743">
    <property type="term" value="C:mitochondrial inner membrane"/>
    <property type="evidence" value="ECO:0007669"/>
    <property type="project" value="UniProtKB-SubCell"/>
</dbReference>
<dbReference type="Pfam" id="PF00153">
    <property type="entry name" value="Mito_carr"/>
    <property type="match status" value="3"/>
</dbReference>
<keyword evidence="2 10" id="KW-0813">Transport</keyword>
<gene>
    <name evidence="13" type="ORF">PAUS00366_LOCUS9019</name>
</gene>
<evidence type="ECO:0000256" key="12">
    <source>
        <dbReference type="SAM" id="Phobius"/>
    </source>
</evidence>
<dbReference type="SUPFAM" id="SSF103506">
    <property type="entry name" value="Mitochondrial carrier"/>
    <property type="match status" value="1"/>
</dbReference>
<comment type="subcellular location">
    <subcellularLocation>
        <location evidence="1">Mitochondrion inner membrane</location>
        <topology evidence="1">Multi-pass membrane protein</topology>
    </subcellularLocation>
</comment>
<name>A0A7S4EJ05_9STRA</name>
<feature type="compositionally biased region" description="Low complexity" evidence="11">
    <location>
        <begin position="80"/>
        <end position="91"/>
    </location>
</feature>
<protein>
    <recommendedName>
        <fullName evidence="14">Mitochondrial carrier protein</fullName>
    </recommendedName>
</protein>
<evidence type="ECO:0000313" key="13">
    <source>
        <dbReference type="EMBL" id="CAE0716267.1"/>
    </source>
</evidence>
<feature type="compositionally biased region" description="Polar residues" evidence="11">
    <location>
        <begin position="1"/>
        <end position="22"/>
    </location>
</feature>
<evidence type="ECO:0000256" key="8">
    <source>
        <dbReference type="ARBA" id="ARBA00023136"/>
    </source>
</evidence>
<comment type="similarity">
    <text evidence="10">Belongs to the mitochondrial carrier (TC 2.A.29) family.</text>
</comment>
<accession>A0A7S4EJ05</accession>
<dbReference type="PANTHER" id="PTHR45829:SF4">
    <property type="entry name" value="MITOCHONDRIAL CARRIER PROTEIN RIM2"/>
    <property type="match status" value="1"/>
</dbReference>
<dbReference type="GO" id="GO:0015218">
    <property type="term" value="F:pyrimidine nucleotide transmembrane transporter activity"/>
    <property type="evidence" value="ECO:0007669"/>
    <property type="project" value="InterPro"/>
</dbReference>
<feature type="repeat" description="Solcar" evidence="9">
    <location>
        <begin position="43"/>
        <end position="162"/>
    </location>
</feature>
<evidence type="ECO:0000256" key="6">
    <source>
        <dbReference type="ARBA" id="ARBA00022989"/>
    </source>
</evidence>
<evidence type="ECO:0000256" key="3">
    <source>
        <dbReference type="ARBA" id="ARBA00022692"/>
    </source>
</evidence>
<feature type="region of interest" description="Disordered" evidence="11">
    <location>
        <begin position="1"/>
        <end position="38"/>
    </location>
</feature>
<dbReference type="InterPro" id="IPR049562">
    <property type="entry name" value="SLC25A33/36-like"/>
</dbReference>
<evidence type="ECO:0000256" key="11">
    <source>
        <dbReference type="SAM" id="MobiDB-lite"/>
    </source>
</evidence>
<keyword evidence="6 12" id="KW-1133">Transmembrane helix</keyword>
<keyword evidence="4" id="KW-0677">Repeat</keyword>
<dbReference type="InterPro" id="IPR018108">
    <property type="entry name" value="MCP_transmembrane"/>
</dbReference>
<keyword evidence="3 9" id="KW-0812">Transmembrane</keyword>
<evidence type="ECO:0008006" key="14">
    <source>
        <dbReference type="Google" id="ProtNLM"/>
    </source>
</evidence>
<dbReference type="GO" id="GO:1990519">
    <property type="term" value="P:pyrimidine nucleotide import into mitochondrion"/>
    <property type="evidence" value="ECO:0007669"/>
    <property type="project" value="TreeGrafter"/>
</dbReference>
<keyword evidence="7" id="KW-0496">Mitochondrion</keyword>
<sequence length="422" mass="47250">MTATETKQVRRSLSTGSLELNFQQEQQEQEQHRQRNEHERDHIHYFSTLLAGVGSGALSSFVCAPLDLVRTRMQVWGDIQQEQKAKQAQQRQRPKFGTIDSSSSSSNRTRTSTKPVTPAEAFRVILKKEGPKGMFRGLGATLVTVPLFWGVYFPLYDETKHFLQTSRLPQECFGIDLAYYHPGVVHCMSAIFTGAIADLICNPFFVVRTRLQTQALHELTTTTTTAGATTVCAATNGGRVSMIQMASQLHSQNGISVFWRGMTANLIGLSHCAVQFPAYEFLKGYLRERRRDNNMNSSNNSDTNNSNNTSNNSRHDEPLYENTVKELLLASGLAKMSASLLSYPHEVLRSRMVDSRSSTPPTLSGTAKHIFRNEGVLGFYNGLGVTLVRVIPNCCVTFLSYEMILKHSKEYFGNRNRSSSDR</sequence>
<keyword evidence="5" id="KW-0999">Mitochondrion inner membrane</keyword>
<evidence type="ECO:0000256" key="4">
    <source>
        <dbReference type="ARBA" id="ARBA00022737"/>
    </source>
</evidence>
<dbReference type="AlphaFoldDB" id="A0A7S4EJ05"/>
<feature type="repeat" description="Solcar" evidence="9">
    <location>
        <begin position="326"/>
        <end position="407"/>
    </location>
</feature>
<feature type="compositionally biased region" description="Low complexity" evidence="11">
    <location>
        <begin position="294"/>
        <end position="312"/>
    </location>
</feature>